<evidence type="ECO:0000256" key="9">
    <source>
        <dbReference type="ARBA" id="ARBA00023242"/>
    </source>
</evidence>
<dbReference type="Gene3D" id="1.20.120.1010">
    <property type="match status" value="1"/>
</dbReference>
<evidence type="ECO:0000313" key="13">
    <source>
        <dbReference type="EMBL" id="KAK7056722.1"/>
    </source>
</evidence>
<evidence type="ECO:0000256" key="11">
    <source>
        <dbReference type="SAM" id="MobiDB-lite"/>
    </source>
</evidence>
<evidence type="ECO:0000256" key="7">
    <source>
        <dbReference type="ARBA" id="ARBA00022786"/>
    </source>
</evidence>
<dbReference type="SUPFAM" id="SSF57850">
    <property type="entry name" value="RING/U-box"/>
    <property type="match status" value="1"/>
</dbReference>
<protein>
    <recommendedName>
        <fullName evidence="12">SP-RING-type domain-containing protein</fullName>
    </recommendedName>
</protein>
<evidence type="ECO:0000256" key="4">
    <source>
        <dbReference type="ARBA" id="ARBA00022679"/>
    </source>
</evidence>
<comment type="pathway">
    <text evidence="2">Protein modification; protein sumoylation.</text>
</comment>
<dbReference type="PROSITE" id="PS51044">
    <property type="entry name" value="ZF_SP_RING"/>
    <property type="match status" value="1"/>
</dbReference>
<organism evidence="13 14">
    <name type="scientific">Paramarasmius palmivorus</name>
    <dbReference type="NCBI Taxonomy" id="297713"/>
    <lineage>
        <taxon>Eukaryota</taxon>
        <taxon>Fungi</taxon>
        <taxon>Dikarya</taxon>
        <taxon>Basidiomycota</taxon>
        <taxon>Agaricomycotina</taxon>
        <taxon>Agaricomycetes</taxon>
        <taxon>Agaricomycetidae</taxon>
        <taxon>Agaricales</taxon>
        <taxon>Marasmiineae</taxon>
        <taxon>Marasmiaceae</taxon>
        <taxon>Paramarasmius</taxon>
    </lineage>
</organism>
<feature type="region of interest" description="Disordered" evidence="11">
    <location>
        <begin position="1"/>
        <end position="96"/>
    </location>
</feature>
<dbReference type="GO" id="GO:0061665">
    <property type="term" value="F:SUMO ligase activity"/>
    <property type="evidence" value="ECO:0007669"/>
    <property type="project" value="TreeGrafter"/>
</dbReference>
<dbReference type="CDD" id="cd16651">
    <property type="entry name" value="SPL-RING_NSE2"/>
    <property type="match status" value="1"/>
</dbReference>
<dbReference type="PANTHER" id="PTHR21330">
    <property type="entry name" value="E3 SUMO-PROTEIN LIGASE NSE2"/>
    <property type="match status" value="1"/>
</dbReference>
<dbReference type="GO" id="GO:0008270">
    <property type="term" value="F:zinc ion binding"/>
    <property type="evidence" value="ECO:0007669"/>
    <property type="project" value="UniProtKB-KW"/>
</dbReference>
<dbReference type="InterPro" id="IPR026846">
    <property type="entry name" value="Nse2(Mms21)"/>
</dbReference>
<comment type="subcellular location">
    <subcellularLocation>
        <location evidence="1">Nucleus</location>
    </subcellularLocation>
</comment>
<dbReference type="Gene3D" id="3.30.40.10">
    <property type="entry name" value="Zinc/RING finger domain, C3HC4 (zinc finger)"/>
    <property type="match status" value="1"/>
</dbReference>
<keyword evidence="4" id="KW-0808">Transferase</keyword>
<comment type="caution">
    <text evidence="13">The sequence shown here is derived from an EMBL/GenBank/DDBJ whole genome shotgun (WGS) entry which is preliminary data.</text>
</comment>
<keyword evidence="9" id="KW-0539">Nucleus</keyword>
<dbReference type="GO" id="GO:0030915">
    <property type="term" value="C:Smc5-Smc6 complex"/>
    <property type="evidence" value="ECO:0007669"/>
    <property type="project" value="InterPro"/>
</dbReference>
<dbReference type="EMBL" id="JAYKXP010000006">
    <property type="protein sequence ID" value="KAK7056722.1"/>
    <property type="molecule type" value="Genomic_DNA"/>
</dbReference>
<comment type="similarity">
    <text evidence="3">Belongs to the NSE2 family.</text>
</comment>
<evidence type="ECO:0000256" key="3">
    <source>
        <dbReference type="ARBA" id="ARBA00008212"/>
    </source>
</evidence>
<evidence type="ECO:0000256" key="10">
    <source>
        <dbReference type="PROSITE-ProRule" id="PRU00452"/>
    </source>
</evidence>
<dbReference type="AlphaFoldDB" id="A0AAW0DYT5"/>
<evidence type="ECO:0000256" key="8">
    <source>
        <dbReference type="ARBA" id="ARBA00022833"/>
    </source>
</evidence>
<dbReference type="GO" id="GO:0016925">
    <property type="term" value="P:protein sumoylation"/>
    <property type="evidence" value="ECO:0007669"/>
    <property type="project" value="TreeGrafter"/>
</dbReference>
<evidence type="ECO:0000256" key="1">
    <source>
        <dbReference type="ARBA" id="ARBA00004123"/>
    </source>
</evidence>
<keyword evidence="14" id="KW-1185">Reference proteome</keyword>
<accession>A0AAW0DYT5</accession>
<dbReference type="PANTHER" id="PTHR21330:SF1">
    <property type="entry name" value="E3 SUMO-PROTEIN LIGASE NSE2"/>
    <property type="match status" value="1"/>
</dbReference>
<dbReference type="GO" id="GO:0005634">
    <property type="term" value="C:nucleus"/>
    <property type="evidence" value="ECO:0007669"/>
    <property type="project" value="UniProtKB-SubCell"/>
</dbReference>
<dbReference type="Pfam" id="PF11789">
    <property type="entry name" value="zf-Nse"/>
    <property type="match status" value="1"/>
</dbReference>
<dbReference type="InterPro" id="IPR004181">
    <property type="entry name" value="Znf_MIZ"/>
</dbReference>
<sequence length="342" mass="38673">MAIGSSSRRKSSRREPTSDIDEDVATQRNRREEVDDDDEERSQRAPVKQEKRAKGKGRAREPEPEEQDVNMDQDDSDEDELIDVENFPDQPLSKDSFRKLDGLAADWKTMADTISTSSHAIESIALGLAEASDGDTVQKDIIKLEELLKQLVDVGAEMTKNSDTLEEYSQKIKSGEDIADIVERYKADVKKNRKDYEKLTTRQKYARNEIYKSFKENLYSIDHPGEAMPPITDFVPKEPGDDSDDDEDLEVGGVTQDFKCPLTLMQLENPVTSKVCGHSFSRDALKQLFANSRGAKKCPASGCNKSFTYNDCKPDNKLAQRMRIYVRRQQSASQNANDEIVE</sequence>
<dbReference type="GO" id="GO:0000724">
    <property type="term" value="P:double-strand break repair via homologous recombination"/>
    <property type="evidence" value="ECO:0007669"/>
    <property type="project" value="InterPro"/>
</dbReference>
<gene>
    <name evidence="13" type="ORF">VNI00_002439</name>
</gene>
<dbReference type="InterPro" id="IPR013083">
    <property type="entry name" value="Znf_RING/FYVE/PHD"/>
</dbReference>
<evidence type="ECO:0000256" key="5">
    <source>
        <dbReference type="ARBA" id="ARBA00022723"/>
    </source>
</evidence>
<name>A0AAW0DYT5_9AGAR</name>
<keyword evidence="7" id="KW-0833">Ubl conjugation pathway</keyword>
<evidence type="ECO:0000256" key="6">
    <source>
        <dbReference type="ARBA" id="ARBA00022771"/>
    </source>
</evidence>
<feature type="compositionally biased region" description="Basic and acidic residues" evidence="11">
    <location>
        <begin position="41"/>
        <end position="62"/>
    </location>
</feature>
<evidence type="ECO:0000256" key="2">
    <source>
        <dbReference type="ARBA" id="ARBA00004718"/>
    </source>
</evidence>
<evidence type="ECO:0000313" key="14">
    <source>
        <dbReference type="Proteomes" id="UP001383192"/>
    </source>
</evidence>
<keyword evidence="8" id="KW-0862">Zinc</keyword>
<evidence type="ECO:0000259" key="12">
    <source>
        <dbReference type="PROSITE" id="PS51044"/>
    </source>
</evidence>
<feature type="domain" description="SP-RING-type" evidence="12">
    <location>
        <begin position="245"/>
        <end position="331"/>
    </location>
</feature>
<keyword evidence="5" id="KW-0479">Metal-binding</keyword>
<reference evidence="13 14" key="1">
    <citation type="submission" date="2024-01" db="EMBL/GenBank/DDBJ databases">
        <title>A draft genome for a cacao thread blight-causing isolate of Paramarasmius palmivorus.</title>
        <authorList>
            <person name="Baruah I.K."/>
            <person name="Bukari Y."/>
            <person name="Amoako-Attah I."/>
            <person name="Meinhardt L.W."/>
            <person name="Bailey B.A."/>
            <person name="Cohen S.P."/>
        </authorList>
    </citation>
    <scope>NUCLEOTIDE SEQUENCE [LARGE SCALE GENOMIC DNA]</scope>
    <source>
        <strain evidence="13 14">GH-12</strain>
    </source>
</reference>
<proteinExistence type="inferred from homology"/>
<keyword evidence="6 10" id="KW-0863">Zinc-finger</keyword>
<feature type="compositionally biased region" description="Acidic residues" evidence="11">
    <location>
        <begin position="63"/>
        <end position="83"/>
    </location>
</feature>
<dbReference type="Proteomes" id="UP001383192">
    <property type="component" value="Unassembled WGS sequence"/>
</dbReference>